<feature type="topological domain" description="Periplasmic" evidence="7">
    <location>
        <begin position="22"/>
        <end position="111"/>
    </location>
</feature>
<dbReference type="GO" id="GO:0030428">
    <property type="term" value="C:cell septum"/>
    <property type="evidence" value="ECO:0007669"/>
    <property type="project" value="TreeGrafter"/>
</dbReference>
<dbReference type="PANTHER" id="PTHR37485:SF1">
    <property type="entry name" value="CELL DIVISION PROTEIN FTSB"/>
    <property type="match status" value="1"/>
</dbReference>
<comment type="similarity">
    <text evidence="7">Belongs to the FtsB family.</text>
</comment>
<feature type="topological domain" description="Cytoplasmic" evidence="7">
    <location>
        <begin position="1"/>
        <end position="3"/>
    </location>
</feature>
<dbReference type="Gene3D" id="1.20.5.400">
    <property type="match status" value="1"/>
</dbReference>
<keyword evidence="6 7" id="KW-0131">Cell cycle</keyword>
<evidence type="ECO:0000256" key="7">
    <source>
        <dbReference type="HAMAP-Rule" id="MF_00599"/>
    </source>
</evidence>
<comment type="subunit">
    <text evidence="7">Part of a complex composed of FtsB, FtsL and FtsQ.</text>
</comment>
<evidence type="ECO:0000256" key="2">
    <source>
        <dbReference type="ARBA" id="ARBA00022618"/>
    </source>
</evidence>
<dbReference type="GO" id="GO:0043093">
    <property type="term" value="P:FtsZ-dependent cytokinesis"/>
    <property type="evidence" value="ECO:0007669"/>
    <property type="project" value="UniProtKB-UniRule"/>
</dbReference>
<keyword evidence="1 7" id="KW-1003">Cell membrane</keyword>
<comment type="function">
    <text evidence="7">Essential cell division protein. May link together the upstream cell division proteins, which are predominantly cytoplasmic, with the downstream cell division proteins, which are predominantly periplasmic.</text>
</comment>
<dbReference type="AlphaFoldDB" id="A0A4R6PP90"/>
<gene>
    <name evidence="7" type="primary">ftsB</name>
    <name evidence="8" type="ORF">DEU29_10173</name>
</gene>
<keyword evidence="9" id="KW-1185">Reference proteome</keyword>
<proteinExistence type="inferred from homology"/>
<dbReference type="GO" id="GO:0032153">
    <property type="term" value="C:cell division site"/>
    <property type="evidence" value="ECO:0007669"/>
    <property type="project" value="UniProtKB-UniRule"/>
</dbReference>
<keyword evidence="4 7" id="KW-1133">Transmembrane helix</keyword>
<feature type="coiled-coil region" evidence="7">
    <location>
        <begin position="29"/>
        <end position="63"/>
    </location>
</feature>
<keyword evidence="7" id="KW-0175">Coiled coil</keyword>
<dbReference type="HAMAP" id="MF_00599">
    <property type="entry name" value="FtsB"/>
    <property type="match status" value="1"/>
</dbReference>
<dbReference type="Pfam" id="PF04977">
    <property type="entry name" value="DivIC"/>
    <property type="match status" value="1"/>
</dbReference>
<evidence type="ECO:0000313" key="8">
    <source>
        <dbReference type="EMBL" id="TDP40529.1"/>
    </source>
</evidence>
<keyword evidence="7" id="KW-0997">Cell inner membrane</keyword>
<evidence type="ECO:0000256" key="5">
    <source>
        <dbReference type="ARBA" id="ARBA00023136"/>
    </source>
</evidence>
<keyword evidence="2 7" id="KW-0132">Cell division</keyword>
<reference evidence="8 9" key="1">
    <citation type="submission" date="2019-03" db="EMBL/GenBank/DDBJ databases">
        <title>Freshwater and sediment microbial communities from various areas in North America, analyzing microbe dynamics in response to fracking.</title>
        <authorList>
            <person name="Lamendella R."/>
        </authorList>
    </citation>
    <scope>NUCLEOTIDE SEQUENCE [LARGE SCALE GENOMIC DNA]</scope>
    <source>
        <strain evidence="8 9">18_TX</strain>
    </source>
</reference>
<name>A0A4R6PP90_9GAMM</name>
<evidence type="ECO:0000256" key="6">
    <source>
        <dbReference type="ARBA" id="ARBA00023306"/>
    </source>
</evidence>
<keyword evidence="3 7" id="KW-0812">Transmembrane</keyword>
<keyword evidence="5 7" id="KW-0472">Membrane</keyword>
<dbReference type="EMBL" id="SNXI01000001">
    <property type="protein sequence ID" value="TDP40529.1"/>
    <property type="molecule type" value="Genomic_DNA"/>
</dbReference>
<evidence type="ECO:0000256" key="4">
    <source>
        <dbReference type="ARBA" id="ARBA00022989"/>
    </source>
</evidence>
<protein>
    <recommendedName>
        <fullName evidence="7">Cell division protein FtsB</fullName>
    </recommendedName>
</protein>
<dbReference type="NCBIfam" id="NF002058">
    <property type="entry name" value="PRK00888.1"/>
    <property type="match status" value="1"/>
</dbReference>
<accession>A0A4R6PP90</accession>
<sequence length="111" mass="13048">MRVVILLLLTVLVALQYRLWLGKNSLPDYWRLQKEVDSQQTTNDNLKRRNQVLYADIEDLREGEDALEERARNELGMIKKDEVFFRVIPSRVPDSLPAQDTYSRDNGQELN</sequence>
<dbReference type="GO" id="GO:0005886">
    <property type="term" value="C:plasma membrane"/>
    <property type="evidence" value="ECO:0007669"/>
    <property type="project" value="UniProtKB-SubCell"/>
</dbReference>
<organism evidence="8 9">
    <name type="scientific">Idiomarina aquatica</name>
    <dbReference type="NCBI Taxonomy" id="1327752"/>
    <lineage>
        <taxon>Bacteria</taxon>
        <taxon>Pseudomonadati</taxon>
        <taxon>Pseudomonadota</taxon>
        <taxon>Gammaproteobacteria</taxon>
        <taxon>Alteromonadales</taxon>
        <taxon>Idiomarinaceae</taxon>
        <taxon>Idiomarina</taxon>
    </lineage>
</organism>
<evidence type="ECO:0000313" key="9">
    <source>
        <dbReference type="Proteomes" id="UP000295531"/>
    </source>
</evidence>
<dbReference type="Proteomes" id="UP000295531">
    <property type="component" value="Unassembled WGS sequence"/>
</dbReference>
<comment type="caution">
    <text evidence="8">The sequence shown here is derived from an EMBL/GenBank/DDBJ whole genome shotgun (WGS) entry which is preliminary data.</text>
</comment>
<dbReference type="PANTHER" id="PTHR37485">
    <property type="entry name" value="CELL DIVISION PROTEIN FTSB"/>
    <property type="match status" value="1"/>
</dbReference>
<dbReference type="InterPro" id="IPR007060">
    <property type="entry name" value="FtsL/DivIC"/>
</dbReference>
<evidence type="ECO:0000256" key="1">
    <source>
        <dbReference type="ARBA" id="ARBA00022475"/>
    </source>
</evidence>
<dbReference type="InterPro" id="IPR023081">
    <property type="entry name" value="Cell_div_FtsB"/>
</dbReference>
<comment type="subcellular location">
    <subcellularLocation>
        <location evidence="7">Cell inner membrane</location>
        <topology evidence="7">Single-pass type II membrane protein</topology>
    </subcellularLocation>
    <text evidence="7">Localizes to the division septum.</text>
</comment>
<dbReference type="OrthoDB" id="7061211at2"/>
<dbReference type="RefSeq" id="WP_133538214.1">
    <property type="nucleotide sequence ID" value="NZ_SNXI01000001.1"/>
</dbReference>
<evidence type="ECO:0000256" key="3">
    <source>
        <dbReference type="ARBA" id="ARBA00022692"/>
    </source>
</evidence>